<dbReference type="GeneID" id="59261655"/>
<dbReference type="RefSeq" id="XP_037190026.1">
    <property type="nucleotide sequence ID" value="XM_037337963.1"/>
</dbReference>
<evidence type="ECO:0000313" key="2">
    <source>
        <dbReference type="EMBL" id="KAF5871079.1"/>
    </source>
</evidence>
<dbReference type="SUPFAM" id="SSF56112">
    <property type="entry name" value="Protein kinase-like (PK-like)"/>
    <property type="match status" value="1"/>
</dbReference>
<dbReference type="PANTHER" id="PTHR37542:SF3">
    <property type="entry name" value="PRION-INHIBITION AND PROPAGATION HELO DOMAIN-CONTAINING PROTEIN"/>
    <property type="match status" value="1"/>
</dbReference>
<dbReference type="PANTHER" id="PTHR37542">
    <property type="entry name" value="HELO DOMAIN-CONTAINING PROTEIN-RELATED"/>
    <property type="match status" value="1"/>
</dbReference>
<keyword evidence="3" id="KW-1185">Reference proteome</keyword>
<dbReference type="AlphaFoldDB" id="A0A8H6EG49"/>
<sequence>MITKSIGVFYADEWVHKSVYGRSVVFFRHRSKKSLMLRSPYLVGFGYSRPEEGKTYAHYQQTTNSDALYLHPDRPHMTFTKIHDIYALGVVLLEIATWRIAKDHFDSAVKGLDLDVTTIDKEEVSENFKSIAKKSIPYHMGTTYMEPVVSCLDDVYKGHTDSPTFLEAFQTEIIDKLNAKQLLSRQNDNEFSGLELS</sequence>
<dbReference type="InterPro" id="IPR000719">
    <property type="entry name" value="Prot_kinase_dom"/>
</dbReference>
<organism evidence="2 3">
    <name type="scientific">Botrytis fragariae</name>
    <dbReference type="NCBI Taxonomy" id="1964551"/>
    <lineage>
        <taxon>Eukaryota</taxon>
        <taxon>Fungi</taxon>
        <taxon>Dikarya</taxon>
        <taxon>Ascomycota</taxon>
        <taxon>Pezizomycotina</taxon>
        <taxon>Leotiomycetes</taxon>
        <taxon>Helotiales</taxon>
        <taxon>Sclerotiniaceae</taxon>
        <taxon>Botrytis</taxon>
    </lineage>
</organism>
<dbReference type="EMBL" id="JABFCT010000012">
    <property type="protein sequence ID" value="KAF5871079.1"/>
    <property type="molecule type" value="Genomic_DNA"/>
</dbReference>
<dbReference type="InterPro" id="IPR011009">
    <property type="entry name" value="Kinase-like_dom_sf"/>
</dbReference>
<proteinExistence type="predicted"/>
<dbReference type="GO" id="GO:0004672">
    <property type="term" value="F:protein kinase activity"/>
    <property type="evidence" value="ECO:0007669"/>
    <property type="project" value="InterPro"/>
</dbReference>
<dbReference type="PROSITE" id="PS50011">
    <property type="entry name" value="PROTEIN_KINASE_DOM"/>
    <property type="match status" value="1"/>
</dbReference>
<reference evidence="2 3" key="1">
    <citation type="journal article" date="2020" name="Phytopathology">
        <title>A high-quality genome resource of Botrytis fragariae, a new and rapidly spreading fungal pathogen causing strawberry gray mold in the U.S.A.</title>
        <authorList>
            <person name="Wu Y."/>
            <person name="Saski C.A."/>
            <person name="Schnabel G."/>
            <person name="Xiao S."/>
            <person name="Hu M."/>
        </authorList>
    </citation>
    <scope>NUCLEOTIDE SEQUENCE [LARGE SCALE GENOMIC DNA]</scope>
    <source>
        <strain evidence="2 3">BVB16</strain>
    </source>
</reference>
<gene>
    <name evidence="2" type="ORF">Bfra_007591</name>
</gene>
<protein>
    <submittedName>
        <fullName evidence="2">Putative het-s domain protein</fullName>
    </submittedName>
</protein>
<comment type="caution">
    <text evidence="2">The sequence shown here is derived from an EMBL/GenBank/DDBJ whole genome shotgun (WGS) entry which is preliminary data.</text>
</comment>
<evidence type="ECO:0000313" key="3">
    <source>
        <dbReference type="Proteomes" id="UP000531561"/>
    </source>
</evidence>
<dbReference type="GO" id="GO:0005524">
    <property type="term" value="F:ATP binding"/>
    <property type="evidence" value="ECO:0007669"/>
    <property type="project" value="InterPro"/>
</dbReference>
<dbReference type="OrthoDB" id="1911848at2759"/>
<name>A0A8H6EG49_9HELO</name>
<evidence type="ECO:0000259" key="1">
    <source>
        <dbReference type="PROSITE" id="PS50011"/>
    </source>
</evidence>
<feature type="domain" description="Protein kinase" evidence="1">
    <location>
        <begin position="1"/>
        <end position="197"/>
    </location>
</feature>
<dbReference type="Gene3D" id="1.10.510.10">
    <property type="entry name" value="Transferase(Phosphotransferase) domain 1"/>
    <property type="match status" value="1"/>
</dbReference>
<accession>A0A8H6EG49</accession>
<dbReference type="Proteomes" id="UP000531561">
    <property type="component" value="Unassembled WGS sequence"/>
</dbReference>